<evidence type="ECO:0000313" key="2">
    <source>
        <dbReference type="EMBL" id="MCX2976919.1"/>
    </source>
</evidence>
<dbReference type="Pfam" id="PF12680">
    <property type="entry name" value="SnoaL_2"/>
    <property type="match status" value="1"/>
</dbReference>
<keyword evidence="3" id="KW-1185">Reference proteome</keyword>
<feature type="domain" description="SnoaL-like" evidence="1">
    <location>
        <begin position="35"/>
        <end position="138"/>
    </location>
</feature>
<dbReference type="SUPFAM" id="SSF54427">
    <property type="entry name" value="NTF2-like"/>
    <property type="match status" value="1"/>
</dbReference>
<dbReference type="Proteomes" id="UP001143304">
    <property type="component" value="Unassembled WGS sequence"/>
</dbReference>
<dbReference type="EMBL" id="SHNO01000001">
    <property type="protein sequence ID" value="MCX2976919.1"/>
    <property type="molecule type" value="Genomic_DNA"/>
</dbReference>
<sequence>MPNSCLSGVCYATISVILAMERKYRMSNSNNKAIVEKMWRALGEMDWEGMKACMHPDIHYIDVPSDDPGAHGPENCVKRLQIAFNHLQKQEQVTHHIVSEGDTVFLDHTETWTFTSGEKAAHTFTSMHEIKDGLVYRWSDYWDMQKFVGQFPDWFLEEMMKATAGDFTD</sequence>
<proteinExistence type="predicted"/>
<dbReference type="InterPro" id="IPR037401">
    <property type="entry name" value="SnoaL-like"/>
</dbReference>
<accession>A0ABT3T617</accession>
<comment type="caution">
    <text evidence="2">The sequence shown here is derived from an EMBL/GenBank/DDBJ whole genome shotgun (WGS) entry which is preliminary data.</text>
</comment>
<dbReference type="InterPro" id="IPR032710">
    <property type="entry name" value="NTF2-like_dom_sf"/>
</dbReference>
<reference evidence="2" key="1">
    <citation type="submission" date="2019-02" db="EMBL/GenBank/DDBJ databases">
        <authorList>
            <person name="Li S.-H."/>
        </authorList>
    </citation>
    <scope>NUCLEOTIDE SEQUENCE</scope>
    <source>
        <strain evidence="2">IMCC11814</strain>
    </source>
</reference>
<evidence type="ECO:0000313" key="3">
    <source>
        <dbReference type="Proteomes" id="UP001143304"/>
    </source>
</evidence>
<gene>
    <name evidence="2" type="ORF">EYC82_06090</name>
</gene>
<organism evidence="2 3">
    <name type="scientific">Candidatus Marimicrobium litorale</name>
    <dbReference type="NCBI Taxonomy" id="2518991"/>
    <lineage>
        <taxon>Bacteria</taxon>
        <taxon>Pseudomonadati</taxon>
        <taxon>Pseudomonadota</taxon>
        <taxon>Gammaproteobacteria</taxon>
        <taxon>Cellvibrionales</taxon>
        <taxon>Halieaceae</taxon>
        <taxon>Marimicrobium</taxon>
    </lineage>
</organism>
<protein>
    <submittedName>
        <fullName evidence="2">Nuclear transport factor 2 family protein</fullName>
    </submittedName>
</protein>
<evidence type="ECO:0000259" key="1">
    <source>
        <dbReference type="Pfam" id="PF12680"/>
    </source>
</evidence>
<dbReference type="Gene3D" id="3.10.450.50">
    <property type="match status" value="1"/>
</dbReference>
<name>A0ABT3T617_9GAMM</name>